<dbReference type="PROSITE" id="PS51186">
    <property type="entry name" value="GNAT"/>
    <property type="match status" value="1"/>
</dbReference>
<evidence type="ECO:0000259" key="1">
    <source>
        <dbReference type="PROSITE" id="PS51186"/>
    </source>
</evidence>
<accession>A0A6B2NMZ9</accession>
<dbReference type="InterPro" id="IPR000182">
    <property type="entry name" value="GNAT_dom"/>
</dbReference>
<keyword evidence="2" id="KW-0808">Transferase</keyword>
<gene>
    <name evidence="2" type="ORF">G0P99_03190</name>
</gene>
<name>A0A6B2NMZ9_9RHOB</name>
<dbReference type="SUPFAM" id="SSF55729">
    <property type="entry name" value="Acyl-CoA N-acyltransferases (Nat)"/>
    <property type="match status" value="1"/>
</dbReference>
<dbReference type="Gene3D" id="3.40.630.30">
    <property type="match status" value="1"/>
</dbReference>
<dbReference type="RefSeq" id="WP_164127646.1">
    <property type="nucleotide sequence ID" value="NZ_JAAGOX010000004.1"/>
</dbReference>
<dbReference type="AlphaFoldDB" id="A0A6B2NMZ9"/>
<dbReference type="Pfam" id="PF00583">
    <property type="entry name" value="Acetyltransf_1"/>
    <property type="match status" value="1"/>
</dbReference>
<comment type="caution">
    <text evidence="2">The sequence shown here is derived from an EMBL/GenBank/DDBJ whole genome shotgun (WGS) entry which is preliminary data.</text>
</comment>
<sequence length="149" mass="15961">MTTALHLARPEDLDRIAAMVAGFHAETGIETTEAARRAAIGPLLEGIPHGCAYLIGPARAPLGYVIVTFGWSVECGGMIGSVDEIWLRPAIRRRGIASDVLDALPKALAGAGLKALHIQVDRANAAAQRLCGRARFVPRETHVQMTRLF</sequence>
<feature type="domain" description="N-acetyltransferase" evidence="1">
    <location>
        <begin position="3"/>
        <end position="149"/>
    </location>
</feature>
<protein>
    <submittedName>
        <fullName evidence="2">GNAT family N-acetyltransferase</fullName>
    </submittedName>
</protein>
<dbReference type="InterPro" id="IPR016181">
    <property type="entry name" value="Acyl_CoA_acyltransferase"/>
</dbReference>
<proteinExistence type="predicted"/>
<evidence type="ECO:0000313" key="2">
    <source>
        <dbReference type="EMBL" id="NDW43959.1"/>
    </source>
</evidence>
<reference evidence="2" key="1">
    <citation type="submission" date="2020-02" db="EMBL/GenBank/DDBJ databases">
        <title>Delineation of the pyrene-degrading pathway in Roseobacter clade bacteria by genomic analysis.</title>
        <authorList>
            <person name="Zhou H."/>
            <person name="Wang H."/>
        </authorList>
    </citation>
    <scope>NUCLEOTIDE SEQUENCE</scope>
    <source>
        <strain evidence="2">PrR005</strain>
    </source>
</reference>
<organism evidence="2">
    <name type="scientific">Ruegeria sp. PrR005</name>
    <dbReference type="NCBI Taxonomy" id="2706882"/>
    <lineage>
        <taxon>Bacteria</taxon>
        <taxon>Pseudomonadati</taxon>
        <taxon>Pseudomonadota</taxon>
        <taxon>Alphaproteobacteria</taxon>
        <taxon>Rhodobacterales</taxon>
        <taxon>Roseobacteraceae</taxon>
        <taxon>Ruegeria</taxon>
    </lineage>
</organism>
<dbReference type="GO" id="GO:0016747">
    <property type="term" value="F:acyltransferase activity, transferring groups other than amino-acyl groups"/>
    <property type="evidence" value="ECO:0007669"/>
    <property type="project" value="InterPro"/>
</dbReference>
<dbReference type="EMBL" id="JAAGOX010000004">
    <property type="protein sequence ID" value="NDW43959.1"/>
    <property type="molecule type" value="Genomic_DNA"/>
</dbReference>